<dbReference type="GO" id="GO:0032131">
    <property type="term" value="F:alkylated DNA binding"/>
    <property type="evidence" value="ECO:0007669"/>
    <property type="project" value="TreeGrafter"/>
</dbReference>
<sequence>MSANLIHSEADLQTGLAVLLANDPRLAGVVEVAGAIPLRRREGGIEGLLRIVMGQQVSTASAEAIWLRLRAAYEPFDHTKLLRARVDKLQRVGLSGAKIKTLRAVARAVADGVIDFERLASIPADEAHAIMTSVHGIGPWTTDLYLLTCLGHGDAWPAGDLALQEAARLAFDLPARPTAKDFTAMAEIWRPWRAVAARLLWSYYRVVKKREPVPI</sequence>
<dbReference type="EMBL" id="AP014946">
    <property type="protein sequence ID" value="BAT58020.1"/>
    <property type="molecule type" value="Genomic_DNA"/>
</dbReference>
<dbReference type="GO" id="GO:0006307">
    <property type="term" value="P:DNA alkylation repair"/>
    <property type="evidence" value="ECO:0007669"/>
    <property type="project" value="TreeGrafter"/>
</dbReference>
<dbReference type="GO" id="GO:0032993">
    <property type="term" value="C:protein-DNA complex"/>
    <property type="evidence" value="ECO:0007669"/>
    <property type="project" value="TreeGrafter"/>
</dbReference>
<name>A0A0S3PQ11_9BRAD</name>
<dbReference type="SUPFAM" id="SSF48150">
    <property type="entry name" value="DNA-glycosylase"/>
    <property type="match status" value="1"/>
</dbReference>
<evidence type="ECO:0000259" key="5">
    <source>
        <dbReference type="SMART" id="SM00478"/>
    </source>
</evidence>
<dbReference type="EC" id="3.2.2.21" evidence="2"/>
<proteinExistence type="predicted"/>
<evidence type="ECO:0000256" key="4">
    <source>
        <dbReference type="ARBA" id="ARBA00023204"/>
    </source>
</evidence>
<evidence type="ECO:0000313" key="6">
    <source>
        <dbReference type="EMBL" id="BAT58020.1"/>
    </source>
</evidence>
<dbReference type="GO" id="GO:0008725">
    <property type="term" value="F:DNA-3-methyladenine glycosylase activity"/>
    <property type="evidence" value="ECO:0007669"/>
    <property type="project" value="TreeGrafter"/>
</dbReference>
<dbReference type="OrthoDB" id="9785929at2"/>
<dbReference type="SMART" id="SM00478">
    <property type="entry name" value="ENDO3c"/>
    <property type="match status" value="1"/>
</dbReference>
<feature type="domain" description="HhH-GPD" evidence="5">
    <location>
        <begin position="53"/>
        <end position="205"/>
    </location>
</feature>
<dbReference type="GO" id="GO:0043916">
    <property type="term" value="F:DNA-7-methylguanine glycosylase activity"/>
    <property type="evidence" value="ECO:0007669"/>
    <property type="project" value="TreeGrafter"/>
</dbReference>
<dbReference type="KEGG" id="vgo:GJW-30_1_00533"/>
<evidence type="ECO:0000256" key="2">
    <source>
        <dbReference type="ARBA" id="ARBA00012000"/>
    </source>
</evidence>
<keyword evidence="6" id="KW-0378">Hydrolase</keyword>
<dbReference type="PANTHER" id="PTHR43003:SF13">
    <property type="entry name" value="DNA-3-METHYLADENINE GLYCOSYLASE 2"/>
    <property type="match status" value="1"/>
</dbReference>
<keyword evidence="7" id="KW-1185">Reference proteome</keyword>
<organism evidence="6 7">
    <name type="scientific">Variibacter gotjawalensis</name>
    <dbReference type="NCBI Taxonomy" id="1333996"/>
    <lineage>
        <taxon>Bacteria</taxon>
        <taxon>Pseudomonadati</taxon>
        <taxon>Pseudomonadota</taxon>
        <taxon>Alphaproteobacteria</taxon>
        <taxon>Hyphomicrobiales</taxon>
        <taxon>Nitrobacteraceae</taxon>
        <taxon>Variibacter</taxon>
    </lineage>
</organism>
<dbReference type="GO" id="GO:0006285">
    <property type="term" value="P:base-excision repair, AP site formation"/>
    <property type="evidence" value="ECO:0007669"/>
    <property type="project" value="TreeGrafter"/>
</dbReference>
<keyword evidence="4" id="KW-0234">DNA repair</keyword>
<dbReference type="Proteomes" id="UP000236884">
    <property type="component" value="Chromosome"/>
</dbReference>
<gene>
    <name evidence="6" type="primary">alkA</name>
    <name evidence="6" type="ORF">GJW-30_1_00533</name>
</gene>
<dbReference type="Pfam" id="PF00730">
    <property type="entry name" value="HhH-GPD"/>
    <property type="match status" value="1"/>
</dbReference>
<keyword evidence="3" id="KW-0227">DNA damage</keyword>
<evidence type="ECO:0000313" key="7">
    <source>
        <dbReference type="Proteomes" id="UP000236884"/>
    </source>
</evidence>
<dbReference type="CDD" id="cd00056">
    <property type="entry name" value="ENDO3c"/>
    <property type="match status" value="1"/>
</dbReference>
<evidence type="ECO:0000256" key="3">
    <source>
        <dbReference type="ARBA" id="ARBA00022763"/>
    </source>
</evidence>
<accession>A0A0S3PQ11</accession>
<protein>
    <recommendedName>
        <fullName evidence="2">DNA-3-methyladenine glycosylase II</fullName>
        <ecNumber evidence="2">3.2.2.21</ecNumber>
    </recommendedName>
</protein>
<dbReference type="PANTHER" id="PTHR43003">
    <property type="entry name" value="DNA-3-METHYLADENINE GLYCOSYLASE"/>
    <property type="match status" value="1"/>
</dbReference>
<dbReference type="InterPro" id="IPR011257">
    <property type="entry name" value="DNA_glycosylase"/>
</dbReference>
<dbReference type="Gene3D" id="1.10.1670.40">
    <property type="match status" value="1"/>
</dbReference>
<dbReference type="RefSeq" id="WP_096351311.1">
    <property type="nucleotide sequence ID" value="NZ_AP014946.1"/>
</dbReference>
<dbReference type="Gene3D" id="1.10.340.30">
    <property type="entry name" value="Hypothetical protein, domain 2"/>
    <property type="match status" value="1"/>
</dbReference>
<reference evidence="6 7" key="1">
    <citation type="submission" date="2015-08" db="EMBL/GenBank/DDBJ databases">
        <title>Investigation of the bacterial diversity of lava forest soil.</title>
        <authorList>
            <person name="Lee J.S."/>
        </authorList>
    </citation>
    <scope>NUCLEOTIDE SEQUENCE [LARGE SCALE GENOMIC DNA]</scope>
    <source>
        <strain evidence="6 7">GJW-30</strain>
    </source>
</reference>
<keyword evidence="6" id="KW-0326">Glycosidase</keyword>
<dbReference type="GO" id="GO:0005737">
    <property type="term" value="C:cytoplasm"/>
    <property type="evidence" value="ECO:0007669"/>
    <property type="project" value="TreeGrafter"/>
</dbReference>
<dbReference type="InterPro" id="IPR003265">
    <property type="entry name" value="HhH-GPD_domain"/>
</dbReference>
<dbReference type="AlphaFoldDB" id="A0A0S3PQ11"/>
<dbReference type="InterPro" id="IPR051912">
    <property type="entry name" value="Alkylbase_DNA_Glycosylase/TA"/>
</dbReference>
<evidence type="ECO:0000256" key="1">
    <source>
        <dbReference type="ARBA" id="ARBA00000086"/>
    </source>
</evidence>
<comment type="catalytic activity">
    <reaction evidence="1">
        <text>Hydrolysis of alkylated DNA, releasing 3-methyladenine, 3-methylguanine, 7-methylguanine and 7-methyladenine.</text>
        <dbReference type="EC" id="3.2.2.21"/>
    </reaction>
</comment>